<accession>K0K957</accession>
<dbReference type="Proteomes" id="UP000006281">
    <property type="component" value="Chromosome"/>
</dbReference>
<gene>
    <name evidence="1" type="primary">sam10</name>
    <name evidence="1" type="ordered locus">BN6_58710</name>
</gene>
<dbReference type="HOGENOM" id="CLU_1085391_0_0_11"/>
<dbReference type="Gene3D" id="3.40.50.300">
    <property type="entry name" value="P-loop containing nucleotide triphosphate hydrolases"/>
    <property type="match status" value="1"/>
</dbReference>
<dbReference type="EMBL" id="HE804045">
    <property type="protein sequence ID" value="CCH33128.1"/>
    <property type="molecule type" value="Genomic_DNA"/>
</dbReference>
<evidence type="ECO:0000313" key="1">
    <source>
        <dbReference type="EMBL" id="CCH33128.1"/>
    </source>
</evidence>
<keyword evidence="2" id="KW-1185">Reference proteome</keyword>
<protein>
    <recommendedName>
        <fullName evidence="3">Sulfotransferase</fullName>
    </recommendedName>
</protein>
<dbReference type="KEGG" id="sesp:BN6_58710"/>
<evidence type="ECO:0008006" key="3">
    <source>
        <dbReference type="Google" id="ProtNLM"/>
    </source>
</evidence>
<dbReference type="STRING" id="1179773.BN6_58710"/>
<organism evidence="1 2">
    <name type="scientific">Saccharothrix espanaensis (strain ATCC 51144 / DSM 44229 / JCM 9112 / NBRC 15066 / NRRL 15764)</name>
    <dbReference type="NCBI Taxonomy" id="1179773"/>
    <lineage>
        <taxon>Bacteria</taxon>
        <taxon>Bacillati</taxon>
        <taxon>Actinomycetota</taxon>
        <taxon>Actinomycetes</taxon>
        <taxon>Pseudonocardiales</taxon>
        <taxon>Pseudonocardiaceae</taxon>
        <taxon>Saccharothrix</taxon>
    </lineage>
</organism>
<name>K0K957_SACES</name>
<dbReference type="SUPFAM" id="SSF52540">
    <property type="entry name" value="P-loop containing nucleoside triphosphate hydrolases"/>
    <property type="match status" value="1"/>
</dbReference>
<dbReference type="InterPro" id="IPR027417">
    <property type="entry name" value="P-loop_NTPase"/>
</dbReference>
<dbReference type="PATRIC" id="fig|1179773.3.peg.5904"/>
<reference evidence="1 2" key="1">
    <citation type="journal article" date="2012" name="BMC Genomics">
        <title>Complete genome sequence of Saccharothrix espanaensis DSM 44229T and comparison to the other completely sequenced Pseudonocardiaceae.</title>
        <authorList>
            <person name="Strobel T."/>
            <person name="Al-Dilaimi A."/>
            <person name="Blom J."/>
            <person name="Gessner A."/>
            <person name="Kalinowski J."/>
            <person name="Luzhetska M."/>
            <person name="Puhler A."/>
            <person name="Szczepanowski R."/>
            <person name="Bechthold A."/>
            <person name="Ruckert C."/>
        </authorList>
    </citation>
    <scope>NUCLEOTIDE SEQUENCE [LARGE SCALE GENOMIC DNA]</scope>
    <source>
        <strain evidence="2">ATCC 51144 / DSM 44229 / JCM 9112 / NBRC 15066 / NRRL 15764</strain>
    </source>
</reference>
<sequence length="256" mass="28733">MTATEDPGGAAGMGHVKFVVLSLARSGTTHLMSLLNRSPGVLMHDEIFHPEHWDRIVGDSAELRAIRPRSLRAVAVANTVLSECPPGRTHIGFKMWREQSAAVCQQVLQDPEVHKIILERENKLASYSSLSKANITDVWNVTERESLDAGYAKREIERFDPAAFRDHVKRRTSIFRYYRETARGPVVNLTYQGLVGGTDHARCLEFLGVAPPRDQPAEFRRLNSADILDRFAESERDRVLAALAEVGHPEWAEPEL</sequence>
<evidence type="ECO:0000313" key="2">
    <source>
        <dbReference type="Proteomes" id="UP000006281"/>
    </source>
</evidence>
<proteinExistence type="predicted"/>
<dbReference type="AlphaFoldDB" id="K0K957"/>